<dbReference type="InterPro" id="IPR029063">
    <property type="entry name" value="SAM-dependent_MTases_sf"/>
</dbReference>
<dbReference type="CDD" id="cd02440">
    <property type="entry name" value="AdoMet_MTases"/>
    <property type="match status" value="1"/>
</dbReference>
<dbReference type="Gene3D" id="1.10.8.100">
    <property type="entry name" value="Ribosomal RNA adenine dimethylase-like, domain 2"/>
    <property type="match status" value="1"/>
</dbReference>
<evidence type="ECO:0000256" key="8">
    <source>
        <dbReference type="PROSITE-ProRule" id="PRU01026"/>
    </source>
</evidence>
<dbReference type="PANTHER" id="PTHR11727">
    <property type="entry name" value="DIMETHYLADENOSINE TRANSFERASE"/>
    <property type="match status" value="1"/>
</dbReference>
<evidence type="ECO:0000256" key="2">
    <source>
        <dbReference type="ARBA" id="ARBA00022552"/>
    </source>
</evidence>
<dbReference type="GO" id="GO:0005829">
    <property type="term" value="C:cytosol"/>
    <property type="evidence" value="ECO:0007669"/>
    <property type="project" value="TreeGrafter"/>
</dbReference>
<keyword evidence="3 7" id="KW-0489">Methyltransferase</keyword>
<reference evidence="11" key="1">
    <citation type="submission" date="2016-10" db="EMBL/GenBank/DDBJ databases">
        <authorList>
            <person name="Varghese N."/>
        </authorList>
    </citation>
    <scope>NUCLEOTIDE SEQUENCE [LARGE SCALE GENOMIC DNA]</scope>
    <source>
        <strain evidence="11">DSM 17980</strain>
    </source>
</reference>
<dbReference type="InterPro" id="IPR011530">
    <property type="entry name" value="rRNA_adenine_dimethylase"/>
</dbReference>
<feature type="binding site" evidence="7 8">
    <location>
        <position position="33"/>
    </location>
    <ligand>
        <name>S-adenosyl-L-methionine</name>
        <dbReference type="ChEBI" id="CHEBI:59789"/>
    </ligand>
</feature>
<name>A0A1I7KRC7_9BACL</name>
<comment type="function">
    <text evidence="7">Specifically dimethylates two adjacent adenosines (A1518 and A1519) in the loop of a conserved hairpin near the 3'-end of 16S rRNA in the 30S particle. May play a critical role in biogenesis of 30S subunits.</text>
</comment>
<dbReference type="EC" id="2.1.1.182" evidence="7"/>
<organism evidence="10 11">
    <name type="scientific">Alicyclobacillus macrosporangiidus</name>
    <dbReference type="NCBI Taxonomy" id="392015"/>
    <lineage>
        <taxon>Bacteria</taxon>
        <taxon>Bacillati</taxon>
        <taxon>Bacillota</taxon>
        <taxon>Bacilli</taxon>
        <taxon>Bacillales</taxon>
        <taxon>Alicyclobacillaceae</taxon>
        <taxon>Alicyclobacillus</taxon>
    </lineage>
</organism>
<dbReference type="SMART" id="SM00650">
    <property type="entry name" value="rADc"/>
    <property type="match status" value="1"/>
</dbReference>
<proteinExistence type="inferred from homology"/>
<feature type="binding site" evidence="7 8">
    <location>
        <position position="31"/>
    </location>
    <ligand>
        <name>S-adenosyl-L-methionine</name>
        <dbReference type="ChEBI" id="CHEBI:59789"/>
    </ligand>
</feature>
<dbReference type="OrthoDB" id="9814755at2"/>
<dbReference type="HAMAP" id="MF_00607">
    <property type="entry name" value="16SrRNA_methyltr_A"/>
    <property type="match status" value="1"/>
</dbReference>
<dbReference type="AlphaFoldDB" id="A0A1I7KRC7"/>
<feature type="binding site" evidence="7 8">
    <location>
        <position position="128"/>
    </location>
    <ligand>
        <name>S-adenosyl-L-methionine</name>
        <dbReference type="ChEBI" id="CHEBI:59789"/>
    </ligand>
</feature>
<dbReference type="PROSITE" id="PS51689">
    <property type="entry name" value="SAM_RNA_A_N6_MT"/>
    <property type="match status" value="1"/>
</dbReference>
<dbReference type="EMBL" id="FPBV01000018">
    <property type="protein sequence ID" value="SFU99969.1"/>
    <property type="molecule type" value="Genomic_DNA"/>
</dbReference>
<feature type="domain" description="Ribosomal RNA adenine methylase transferase N-terminal" evidence="9">
    <location>
        <begin position="38"/>
        <end position="213"/>
    </location>
</feature>
<dbReference type="RefSeq" id="WP_074954764.1">
    <property type="nucleotide sequence ID" value="NZ_FPBV01000018.1"/>
</dbReference>
<sequence length="295" mass="32343">METRVDAAKPGELKALLAEHGFRFKKQLGQNFLIDERVLQRIVDAAEVGASDGAFEIGPGAGVVTQRLAARVHRVLCVEKDERLGAVLARTLAGWDNVEVRFADVLELDLQDVWHRFDDCARVAVVANLPYYVTTPILFHVLESGVRFDTMVIMVQREVADRLSAQPGGKAYGALTLAVQYRATVEPVCRVGPGAFLPPPNVESTVVRLRRRPRPAVEVRDERLFFRVIRAAFATRRKTLLNALTGQLSLQREACLAALAEAGIDPGRRGETLSLEEFARLAEAVAVVPAGRGDG</sequence>
<dbReference type="SUPFAM" id="SSF53335">
    <property type="entry name" value="S-adenosyl-L-methionine-dependent methyltransferases"/>
    <property type="match status" value="1"/>
</dbReference>
<dbReference type="eggNOG" id="COG0030">
    <property type="taxonomic scope" value="Bacteria"/>
</dbReference>
<dbReference type="FunFam" id="3.40.50.150:FF:000023">
    <property type="entry name" value="Ribosomal RNA small subunit methyltransferase A"/>
    <property type="match status" value="1"/>
</dbReference>
<dbReference type="Pfam" id="PF00398">
    <property type="entry name" value="RrnaAD"/>
    <property type="match status" value="1"/>
</dbReference>
<dbReference type="STRING" id="392015.SAMN05421543_11845"/>
<comment type="subcellular location">
    <subcellularLocation>
        <location evidence="7">Cytoplasm</location>
    </subcellularLocation>
</comment>
<feature type="binding site" evidence="7 8">
    <location>
        <position position="58"/>
    </location>
    <ligand>
        <name>S-adenosyl-L-methionine</name>
        <dbReference type="ChEBI" id="CHEBI:59789"/>
    </ligand>
</feature>
<dbReference type="PANTHER" id="PTHR11727:SF7">
    <property type="entry name" value="DIMETHYLADENOSINE TRANSFERASE-RELATED"/>
    <property type="match status" value="1"/>
</dbReference>
<keyword evidence="2 7" id="KW-0698">rRNA processing</keyword>
<comment type="catalytic activity">
    <reaction evidence="7">
        <text>adenosine(1518)/adenosine(1519) in 16S rRNA + 4 S-adenosyl-L-methionine = N(6)-dimethyladenosine(1518)/N(6)-dimethyladenosine(1519) in 16S rRNA + 4 S-adenosyl-L-homocysteine + 4 H(+)</text>
        <dbReference type="Rhea" id="RHEA:19609"/>
        <dbReference type="Rhea" id="RHEA-COMP:10232"/>
        <dbReference type="Rhea" id="RHEA-COMP:10233"/>
        <dbReference type="ChEBI" id="CHEBI:15378"/>
        <dbReference type="ChEBI" id="CHEBI:57856"/>
        <dbReference type="ChEBI" id="CHEBI:59789"/>
        <dbReference type="ChEBI" id="CHEBI:74411"/>
        <dbReference type="ChEBI" id="CHEBI:74493"/>
        <dbReference type="EC" id="2.1.1.182"/>
    </reaction>
</comment>
<keyword evidence="1 7" id="KW-0963">Cytoplasm</keyword>
<evidence type="ECO:0000256" key="6">
    <source>
        <dbReference type="ARBA" id="ARBA00022884"/>
    </source>
</evidence>
<dbReference type="InterPro" id="IPR023165">
    <property type="entry name" value="rRNA_Ade_diMease-like_C"/>
</dbReference>
<dbReference type="GO" id="GO:0052908">
    <property type="term" value="F:16S rRNA (adenine(1518)-N(6)/adenine(1519)-N(6))-dimethyltransferase activity"/>
    <property type="evidence" value="ECO:0007669"/>
    <property type="project" value="UniProtKB-EC"/>
</dbReference>
<evidence type="ECO:0000313" key="10">
    <source>
        <dbReference type="EMBL" id="SFU99969.1"/>
    </source>
</evidence>
<feature type="binding site" evidence="7 8">
    <location>
        <position position="79"/>
    </location>
    <ligand>
        <name>S-adenosyl-L-methionine</name>
        <dbReference type="ChEBI" id="CHEBI:59789"/>
    </ligand>
</feature>
<dbReference type="InterPro" id="IPR020596">
    <property type="entry name" value="rRNA_Ade_Mease_Trfase_CS"/>
</dbReference>
<evidence type="ECO:0000256" key="5">
    <source>
        <dbReference type="ARBA" id="ARBA00022691"/>
    </source>
</evidence>
<protein>
    <recommendedName>
        <fullName evidence="7">Ribosomal RNA small subunit methyltransferase A</fullName>
        <ecNumber evidence="7">2.1.1.182</ecNumber>
    </recommendedName>
    <alternativeName>
        <fullName evidence="7">16S rRNA (adenine(1518)-N(6)/adenine(1519)-N(6))-dimethyltransferase</fullName>
    </alternativeName>
    <alternativeName>
        <fullName evidence="7">16S rRNA dimethyladenosine transferase</fullName>
    </alternativeName>
    <alternativeName>
        <fullName evidence="7">16S rRNA dimethylase</fullName>
    </alternativeName>
    <alternativeName>
        <fullName evidence="7">S-adenosylmethionine-6-N', N'-adenosyl(rRNA) dimethyltransferase</fullName>
    </alternativeName>
</protein>
<evidence type="ECO:0000256" key="4">
    <source>
        <dbReference type="ARBA" id="ARBA00022679"/>
    </source>
</evidence>
<dbReference type="Proteomes" id="UP000183508">
    <property type="component" value="Unassembled WGS sequence"/>
</dbReference>
<dbReference type="GO" id="GO:0003723">
    <property type="term" value="F:RNA binding"/>
    <property type="evidence" value="ECO:0007669"/>
    <property type="project" value="UniProtKB-UniRule"/>
</dbReference>
<gene>
    <name evidence="7" type="primary">rsmA</name>
    <name evidence="7" type="synonym">ksgA</name>
    <name evidence="10" type="ORF">SAMN05421543_11845</name>
</gene>
<keyword evidence="6 7" id="KW-0694">RNA-binding</keyword>
<dbReference type="PROSITE" id="PS01131">
    <property type="entry name" value="RRNA_A_DIMETH"/>
    <property type="match status" value="1"/>
</dbReference>
<evidence type="ECO:0000256" key="3">
    <source>
        <dbReference type="ARBA" id="ARBA00022603"/>
    </source>
</evidence>
<keyword evidence="5 7" id="KW-0949">S-adenosyl-L-methionine</keyword>
<keyword evidence="11" id="KW-1185">Reference proteome</keyword>
<dbReference type="InterPro" id="IPR020598">
    <property type="entry name" value="rRNA_Ade_methylase_Trfase_N"/>
</dbReference>
<dbReference type="NCBIfam" id="TIGR00755">
    <property type="entry name" value="ksgA"/>
    <property type="match status" value="1"/>
</dbReference>
<accession>A0A1I7KRC7</accession>
<dbReference type="Gene3D" id="3.40.50.150">
    <property type="entry name" value="Vaccinia Virus protein VP39"/>
    <property type="match status" value="1"/>
</dbReference>
<evidence type="ECO:0000256" key="7">
    <source>
        <dbReference type="HAMAP-Rule" id="MF_00607"/>
    </source>
</evidence>
<evidence type="ECO:0000259" key="9">
    <source>
        <dbReference type="SMART" id="SM00650"/>
    </source>
</evidence>
<dbReference type="FunFam" id="1.10.8.100:FF:000001">
    <property type="entry name" value="Ribosomal RNA small subunit methyltransferase A"/>
    <property type="match status" value="1"/>
</dbReference>
<keyword evidence="4 7" id="KW-0808">Transferase</keyword>
<feature type="binding site" evidence="7 8">
    <location>
        <position position="104"/>
    </location>
    <ligand>
        <name>S-adenosyl-L-methionine</name>
        <dbReference type="ChEBI" id="CHEBI:59789"/>
    </ligand>
</feature>
<evidence type="ECO:0000313" key="11">
    <source>
        <dbReference type="Proteomes" id="UP000183508"/>
    </source>
</evidence>
<comment type="similarity">
    <text evidence="7">Belongs to the class I-like SAM-binding methyltransferase superfamily. rRNA adenine N(6)-methyltransferase family. RsmA subfamily.</text>
</comment>
<evidence type="ECO:0000256" key="1">
    <source>
        <dbReference type="ARBA" id="ARBA00022490"/>
    </source>
</evidence>
<dbReference type="InterPro" id="IPR001737">
    <property type="entry name" value="KsgA/Erm"/>
</dbReference>